<dbReference type="InterPro" id="IPR043137">
    <property type="entry name" value="GGT_ssub_C"/>
</dbReference>
<evidence type="ECO:0000256" key="8">
    <source>
        <dbReference type="ARBA" id="ARBA00047417"/>
    </source>
</evidence>
<evidence type="ECO:0000313" key="14">
    <source>
        <dbReference type="Proteomes" id="UP000002257"/>
    </source>
</evidence>
<keyword evidence="12" id="KW-0732">Signal</keyword>
<dbReference type="InterPro" id="IPR043138">
    <property type="entry name" value="GGT_lsub"/>
</dbReference>
<dbReference type="EMBL" id="CP001280">
    <property type="protein sequence ID" value="ACK48999.1"/>
    <property type="molecule type" value="Genomic_DNA"/>
</dbReference>
<dbReference type="AlphaFoldDB" id="B8EJJ6"/>
<dbReference type="STRING" id="395965.Msil_0016"/>
<comment type="similarity">
    <text evidence="3 11">Belongs to the gamma-glutamyltransferase family.</text>
</comment>
<comment type="catalytic activity">
    <reaction evidence="8 11">
        <text>an N-terminal (5-L-glutamyl)-[peptide] + an alpha-amino acid = 5-L-glutamyl amino acid + an N-terminal L-alpha-aminoacyl-[peptide]</text>
        <dbReference type="Rhea" id="RHEA:23904"/>
        <dbReference type="Rhea" id="RHEA-COMP:9780"/>
        <dbReference type="Rhea" id="RHEA-COMP:9795"/>
        <dbReference type="ChEBI" id="CHEBI:77644"/>
        <dbReference type="ChEBI" id="CHEBI:78597"/>
        <dbReference type="ChEBI" id="CHEBI:78599"/>
        <dbReference type="ChEBI" id="CHEBI:78608"/>
        <dbReference type="EC" id="2.3.2.2"/>
    </reaction>
</comment>
<comment type="subunit">
    <text evidence="11">This enzyme consists of two polypeptide chains, which are synthesized in precursor form from a single polypeptide.</text>
</comment>
<dbReference type="Gene3D" id="3.60.20.40">
    <property type="match status" value="1"/>
</dbReference>
<protein>
    <recommendedName>
        <fullName evidence="11">Glutathione hydrolase proenzyme</fullName>
        <ecNumber evidence="11">2.3.2.2</ecNumber>
        <ecNumber evidence="11">3.4.19.13</ecNumber>
    </recommendedName>
    <component>
        <recommendedName>
            <fullName evidence="11">Glutathione hydrolase large chain</fullName>
        </recommendedName>
    </component>
    <component>
        <recommendedName>
            <fullName evidence="11">Glutathione hydrolase small chain</fullName>
        </recommendedName>
    </component>
</protein>
<evidence type="ECO:0000313" key="13">
    <source>
        <dbReference type="EMBL" id="ACK48999.1"/>
    </source>
</evidence>
<feature type="binding site" evidence="10">
    <location>
        <position position="130"/>
    </location>
    <ligand>
        <name>L-glutamate</name>
        <dbReference type="ChEBI" id="CHEBI:29985"/>
    </ligand>
</feature>
<keyword evidence="7 11" id="KW-0012">Acyltransferase</keyword>
<feature type="active site" description="Nucleophile" evidence="9">
    <location>
        <position position="408"/>
    </location>
</feature>
<dbReference type="GO" id="GO:0006751">
    <property type="term" value="P:glutathione catabolic process"/>
    <property type="evidence" value="ECO:0007669"/>
    <property type="project" value="UniProtKB-UniRule"/>
</dbReference>
<comment type="catalytic activity">
    <reaction evidence="2 11">
        <text>glutathione + H2O = L-cysteinylglycine + L-glutamate</text>
        <dbReference type="Rhea" id="RHEA:28807"/>
        <dbReference type="ChEBI" id="CHEBI:15377"/>
        <dbReference type="ChEBI" id="CHEBI:29985"/>
        <dbReference type="ChEBI" id="CHEBI:57925"/>
        <dbReference type="ChEBI" id="CHEBI:61694"/>
        <dbReference type="EC" id="3.4.19.13"/>
    </reaction>
</comment>
<dbReference type="SUPFAM" id="SSF56235">
    <property type="entry name" value="N-terminal nucleophile aminohydrolases (Ntn hydrolases)"/>
    <property type="match status" value="1"/>
</dbReference>
<feature type="binding site" evidence="10">
    <location>
        <begin position="426"/>
        <end position="428"/>
    </location>
    <ligand>
        <name>L-glutamate</name>
        <dbReference type="ChEBI" id="CHEBI:29985"/>
    </ligand>
</feature>
<sequence length="596" mass="62544">MVDHHIKMSSIIRKSLCFLPRRILAAALTLAIFAAPASLADTTPQTAPIIGQGARFLPVLAEHGMVVTQEATATRIGVEILRQGGNAVDAAVAVALALAVTLPRAGNLGGGGFMLVHIAKSKKTTAIDYRETAPAGATRDMFLDANGDADPDKSRNSGLAVGVPGTVAGLILAEQRYGSGKLTLAELAAPAVRLAREGVIVGDDLADSLSQARRLARWPSSACIFMHGDGAPLRAGELLLQPDLANVIEAIGRDGERAFYEGEVADKILASVAAAGGRMTRDDLKSYRAVEREPVRGEYRGRQIISMPPPSSGGLHVIELLNILESFPLADLGPDSAATIHLFAEGMKLVYADRARYLGDPDQVSIPLQALLSKAYAARLRSEISTQRARPANEIAPVDPTPYESDQTTHFSIVDAEGNAVSNTYTLNFSYGLGLVAEGTGVLLNNELDDFAAKPGAPNAFGLTGGEANAPAPRKRPLSSMAPTMVFQGDDLELVTGSPGGSRIITIVAEIISDIIDFNMNVAEATAAPRIHHQGTPDQLDVESGLSPDTLRLLEALGHKVAQRGAWGSAQSIVRGGGMLMGAADTRQRGTLAAGF</sequence>
<dbReference type="InterPro" id="IPR051792">
    <property type="entry name" value="GGT_bact"/>
</dbReference>
<dbReference type="EC" id="2.3.2.2" evidence="11"/>
<dbReference type="EC" id="3.4.19.13" evidence="11"/>
<dbReference type="HOGENOM" id="CLU_014813_0_3_5"/>
<evidence type="ECO:0000256" key="6">
    <source>
        <dbReference type="ARBA" id="ARBA00023145"/>
    </source>
</evidence>
<dbReference type="UniPathway" id="UPA00204"/>
<feature type="signal peptide" evidence="12">
    <location>
        <begin position="1"/>
        <end position="40"/>
    </location>
</feature>
<feature type="binding site" evidence="10">
    <location>
        <begin position="479"/>
        <end position="480"/>
    </location>
    <ligand>
        <name>L-glutamate</name>
        <dbReference type="ChEBI" id="CHEBI:29985"/>
    </ligand>
</feature>
<evidence type="ECO:0000256" key="12">
    <source>
        <dbReference type="SAM" id="SignalP"/>
    </source>
</evidence>
<dbReference type="GO" id="GO:0103068">
    <property type="term" value="F:leukotriene C4 gamma-glutamyl transferase activity"/>
    <property type="evidence" value="ECO:0007669"/>
    <property type="project" value="UniProtKB-EC"/>
</dbReference>
<evidence type="ECO:0000256" key="4">
    <source>
        <dbReference type="ARBA" id="ARBA00022679"/>
    </source>
</evidence>
<evidence type="ECO:0000256" key="10">
    <source>
        <dbReference type="PIRSR" id="PIRSR600101-2"/>
    </source>
</evidence>
<dbReference type="Proteomes" id="UP000002257">
    <property type="component" value="Chromosome"/>
</dbReference>
<proteinExistence type="inferred from homology"/>
<evidence type="ECO:0000256" key="11">
    <source>
        <dbReference type="RuleBase" id="RU368036"/>
    </source>
</evidence>
<dbReference type="InterPro" id="IPR000101">
    <property type="entry name" value="GGT_peptidase"/>
</dbReference>
<feature type="binding site" evidence="10">
    <location>
        <position position="450"/>
    </location>
    <ligand>
        <name>L-glutamate</name>
        <dbReference type="ChEBI" id="CHEBI:29985"/>
    </ligand>
</feature>
<evidence type="ECO:0000256" key="9">
    <source>
        <dbReference type="PIRSR" id="PIRSR600101-1"/>
    </source>
</evidence>
<dbReference type="GO" id="GO:0006750">
    <property type="term" value="P:glutathione biosynthetic process"/>
    <property type="evidence" value="ECO:0007669"/>
    <property type="project" value="UniProtKB-KW"/>
</dbReference>
<evidence type="ECO:0000256" key="7">
    <source>
        <dbReference type="ARBA" id="ARBA00023315"/>
    </source>
</evidence>
<dbReference type="Gene3D" id="1.10.246.130">
    <property type="match status" value="1"/>
</dbReference>
<feature type="binding site" evidence="10">
    <location>
        <position position="501"/>
    </location>
    <ligand>
        <name>L-glutamate</name>
        <dbReference type="ChEBI" id="CHEBI:29985"/>
    </ligand>
</feature>
<keyword evidence="11" id="KW-0317">Glutathione biosynthesis</keyword>
<dbReference type="PANTHER" id="PTHR43199:SF1">
    <property type="entry name" value="GLUTATHIONE HYDROLASE PROENZYME"/>
    <property type="match status" value="1"/>
</dbReference>
<keyword evidence="6 11" id="KW-0865">Zymogen</keyword>
<dbReference type="RefSeq" id="WP_012589069.1">
    <property type="nucleotide sequence ID" value="NC_011666.1"/>
</dbReference>
<evidence type="ECO:0000256" key="3">
    <source>
        <dbReference type="ARBA" id="ARBA00009381"/>
    </source>
</evidence>
<reference evidence="13 14" key="1">
    <citation type="journal article" date="2010" name="J. Bacteriol.">
        <title>Complete genome sequence of the aerobic facultative methanotroph Methylocella silvestris BL2.</title>
        <authorList>
            <person name="Chen Y."/>
            <person name="Crombie A."/>
            <person name="Rahman M.T."/>
            <person name="Dedysh S.N."/>
            <person name="Liesack W."/>
            <person name="Stott M.B."/>
            <person name="Alam M."/>
            <person name="Theisen A.R."/>
            <person name="Murrell J.C."/>
            <person name="Dunfield P.F."/>
        </authorList>
    </citation>
    <scope>NUCLEOTIDE SEQUENCE [LARGE SCALE GENOMIC DNA]</scope>
    <source>
        <strain evidence="14">DSM 15510 / CIP 108128 / LMG 27833 / NCIMB 13906 / BL2</strain>
    </source>
</reference>
<organism evidence="13 14">
    <name type="scientific">Methylocella silvestris (strain DSM 15510 / CIP 108128 / LMG 27833 / NCIMB 13906 / BL2)</name>
    <dbReference type="NCBI Taxonomy" id="395965"/>
    <lineage>
        <taxon>Bacteria</taxon>
        <taxon>Pseudomonadati</taxon>
        <taxon>Pseudomonadota</taxon>
        <taxon>Alphaproteobacteria</taxon>
        <taxon>Hyphomicrobiales</taxon>
        <taxon>Beijerinckiaceae</taxon>
        <taxon>Methylocella</taxon>
    </lineage>
</organism>
<dbReference type="NCBIfam" id="TIGR00066">
    <property type="entry name" value="g_glut_trans"/>
    <property type="match status" value="1"/>
</dbReference>
<dbReference type="PANTHER" id="PTHR43199">
    <property type="entry name" value="GLUTATHIONE HYDROLASE"/>
    <property type="match status" value="1"/>
</dbReference>
<keyword evidence="5 11" id="KW-0378">Hydrolase</keyword>
<comment type="PTM">
    <text evidence="11">Cleaved by autocatalysis into a large and a small subunit.</text>
</comment>
<evidence type="ECO:0000256" key="5">
    <source>
        <dbReference type="ARBA" id="ARBA00022801"/>
    </source>
</evidence>
<evidence type="ECO:0000256" key="1">
    <source>
        <dbReference type="ARBA" id="ARBA00001049"/>
    </source>
</evidence>
<keyword evidence="14" id="KW-1185">Reference proteome</keyword>
<comment type="pathway">
    <text evidence="11">Sulfur metabolism; glutathione metabolism.</text>
</comment>
<dbReference type="eggNOG" id="COG0405">
    <property type="taxonomic scope" value="Bacteria"/>
</dbReference>
<feature type="chain" id="PRO_5002871003" description="Glutathione hydrolase proenzyme" evidence="12">
    <location>
        <begin position="41"/>
        <end position="596"/>
    </location>
</feature>
<dbReference type="InterPro" id="IPR055262">
    <property type="entry name" value="GGT_CS"/>
</dbReference>
<dbReference type="Pfam" id="PF01019">
    <property type="entry name" value="G_glu_transpept"/>
    <property type="match status" value="1"/>
</dbReference>
<dbReference type="MEROPS" id="T03.001"/>
<keyword evidence="4 11" id="KW-0808">Transferase</keyword>
<dbReference type="PRINTS" id="PR01210">
    <property type="entry name" value="GGTRANSPTASE"/>
</dbReference>
<name>B8EJJ6_METSB</name>
<accession>B8EJJ6</accession>
<gene>
    <name evidence="13" type="ordered locus">Msil_0016</name>
</gene>
<dbReference type="GO" id="GO:0036374">
    <property type="term" value="F:glutathione hydrolase activity"/>
    <property type="evidence" value="ECO:0007669"/>
    <property type="project" value="UniProtKB-UniRule"/>
</dbReference>
<dbReference type="InterPro" id="IPR029055">
    <property type="entry name" value="Ntn_hydrolases_N"/>
</dbReference>
<dbReference type="KEGG" id="msl:Msil_0016"/>
<dbReference type="PROSITE" id="PS00462">
    <property type="entry name" value="G_GLU_TRANSPEPTIDASE"/>
    <property type="match status" value="1"/>
</dbReference>
<evidence type="ECO:0000256" key="2">
    <source>
        <dbReference type="ARBA" id="ARBA00001089"/>
    </source>
</evidence>
<comment type="catalytic activity">
    <reaction evidence="1 11">
        <text>an S-substituted glutathione + H2O = an S-substituted L-cysteinylglycine + L-glutamate</text>
        <dbReference type="Rhea" id="RHEA:59468"/>
        <dbReference type="ChEBI" id="CHEBI:15377"/>
        <dbReference type="ChEBI" id="CHEBI:29985"/>
        <dbReference type="ChEBI" id="CHEBI:90779"/>
        <dbReference type="ChEBI" id="CHEBI:143103"/>
        <dbReference type="EC" id="3.4.19.13"/>
    </reaction>
</comment>